<dbReference type="PANTHER" id="PTHR23301:SF0">
    <property type="entry name" value="CHITIN-BINDING TYPE-2 DOMAIN-CONTAINING PROTEIN-RELATED"/>
    <property type="match status" value="1"/>
</dbReference>
<organism evidence="9 10">
    <name type="scientific">Panagrellus redivivus</name>
    <name type="common">Microworm</name>
    <dbReference type="NCBI Taxonomy" id="6233"/>
    <lineage>
        <taxon>Eukaryota</taxon>
        <taxon>Metazoa</taxon>
        <taxon>Ecdysozoa</taxon>
        <taxon>Nematoda</taxon>
        <taxon>Chromadorea</taxon>
        <taxon>Rhabditida</taxon>
        <taxon>Tylenchina</taxon>
        <taxon>Panagrolaimomorpha</taxon>
        <taxon>Panagrolaimoidea</taxon>
        <taxon>Panagrolaimidae</taxon>
        <taxon>Panagrellus</taxon>
    </lineage>
</organism>
<keyword evidence="1" id="KW-0147">Chitin-binding</keyword>
<evidence type="ECO:0000313" key="10">
    <source>
        <dbReference type="WBParaSite" id="Pan_g10268.t2"/>
    </source>
</evidence>
<keyword evidence="5" id="KW-0325">Glycoprotein</keyword>
<evidence type="ECO:0000313" key="9">
    <source>
        <dbReference type="Proteomes" id="UP000492821"/>
    </source>
</evidence>
<dbReference type="InterPro" id="IPR002557">
    <property type="entry name" value="Chitin-bd_dom"/>
</dbReference>
<proteinExistence type="predicted"/>
<evidence type="ECO:0000256" key="7">
    <source>
        <dbReference type="SAM" id="SignalP"/>
    </source>
</evidence>
<dbReference type="Gene3D" id="2.170.140.10">
    <property type="entry name" value="Chitin binding domain"/>
    <property type="match status" value="4"/>
</dbReference>
<name>A0A7E4UMH3_PANRE</name>
<feature type="compositionally biased region" description="Pro residues" evidence="6">
    <location>
        <begin position="330"/>
        <end position="348"/>
    </location>
</feature>
<keyword evidence="2 7" id="KW-0732">Signal</keyword>
<evidence type="ECO:0000256" key="1">
    <source>
        <dbReference type="ARBA" id="ARBA00022669"/>
    </source>
</evidence>
<feature type="domain" description="Chitin-binding type-2" evidence="8">
    <location>
        <begin position="98"/>
        <end position="170"/>
    </location>
</feature>
<dbReference type="GO" id="GO:0005576">
    <property type="term" value="C:extracellular region"/>
    <property type="evidence" value="ECO:0007669"/>
    <property type="project" value="InterPro"/>
</dbReference>
<keyword evidence="3" id="KW-0677">Repeat</keyword>
<evidence type="ECO:0000256" key="4">
    <source>
        <dbReference type="ARBA" id="ARBA00023157"/>
    </source>
</evidence>
<feature type="domain" description="Chitin-binding type-2" evidence="8">
    <location>
        <begin position="22"/>
        <end position="78"/>
    </location>
</feature>
<dbReference type="InterPro" id="IPR051940">
    <property type="entry name" value="Chitin_bind-dev_reg"/>
</dbReference>
<feature type="signal peptide" evidence="7">
    <location>
        <begin position="1"/>
        <end position="16"/>
    </location>
</feature>
<dbReference type="GO" id="GO:0008061">
    <property type="term" value="F:chitin binding"/>
    <property type="evidence" value="ECO:0007669"/>
    <property type="project" value="UniProtKB-KW"/>
</dbReference>
<dbReference type="WBParaSite" id="Pan_g10268.t2">
    <property type="protein sequence ID" value="Pan_g10268.t2"/>
    <property type="gene ID" value="Pan_g10268"/>
</dbReference>
<dbReference type="Gene3D" id="3.20.20.80">
    <property type="entry name" value="Glycosidases"/>
    <property type="match status" value="3"/>
</dbReference>
<feature type="domain" description="Chitin-binding type-2" evidence="8">
    <location>
        <begin position="971"/>
        <end position="1026"/>
    </location>
</feature>
<dbReference type="PROSITE" id="PS50940">
    <property type="entry name" value="CHIT_BIND_II"/>
    <property type="match status" value="10"/>
</dbReference>
<dbReference type="AlphaFoldDB" id="A0A7E4UMH3"/>
<feature type="domain" description="Chitin-binding type-2" evidence="8">
    <location>
        <begin position="577"/>
        <end position="635"/>
    </location>
</feature>
<feature type="region of interest" description="Disordered" evidence="6">
    <location>
        <begin position="312"/>
        <end position="349"/>
    </location>
</feature>
<keyword evidence="9" id="KW-1185">Reference proteome</keyword>
<evidence type="ECO:0000256" key="5">
    <source>
        <dbReference type="ARBA" id="ARBA00023180"/>
    </source>
</evidence>
<dbReference type="Pfam" id="PF01607">
    <property type="entry name" value="CBM_14"/>
    <property type="match status" value="9"/>
</dbReference>
<accession>A0A7E4UMH3</accession>
<feature type="domain" description="Chitin-binding type-2" evidence="8">
    <location>
        <begin position="679"/>
        <end position="733"/>
    </location>
</feature>
<dbReference type="InterPro" id="IPR036508">
    <property type="entry name" value="Chitin-bd_dom_sf"/>
</dbReference>
<evidence type="ECO:0000256" key="2">
    <source>
        <dbReference type="ARBA" id="ARBA00022729"/>
    </source>
</evidence>
<feature type="domain" description="Chitin-binding type-2" evidence="8">
    <location>
        <begin position="366"/>
        <end position="423"/>
    </location>
</feature>
<reference evidence="10" key="2">
    <citation type="submission" date="2020-10" db="UniProtKB">
        <authorList>
            <consortium name="WormBaseParasite"/>
        </authorList>
    </citation>
    <scope>IDENTIFICATION</scope>
</reference>
<dbReference type="PANTHER" id="PTHR23301">
    <property type="entry name" value="CHITIN BINDING PERITROPHIN-A"/>
    <property type="match status" value="1"/>
</dbReference>
<evidence type="ECO:0000256" key="6">
    <source>
        <dbReference type="SAM" id="MobiDB-lite"/>
    </source>
</evidence>
<dbReference type="SUPFAM" id="SSF57625">
    <property type="entry name" value="Invertebrate chitin-binding proteins"/>
    <property type="match status" value="9"/>
</dbReference>
<feature type="domain" description="Chitin-binding type-2" evidence="8">
    <location>
        <begin position="784"/>
        <end position="836"/>
    </location>
</feature>
<feature type="compositionally biased region" description="Polar residues" evidence="6">
    <location>
        <begin position="317"/>
        <end position="328"/>
    </location>
</feature>
<feature type="domain" description="Chitin-binding type-2" evidence="8">
    <location>
        <begin position="1065"/>
        <end position="1121"/>
    </location>
</feature>
<feature type="compositionally biased region" description="Low complexity" evidence="6">
    <location>
        <begin position="232"/>
        <end position="250"/>
    </location>
</feature>
<reference evidence="9" key="1">
    <citation type="journal article" date="2013" name="Genetics">
        <title>The draft genome and transcriptome of Panagrellus redivivus are shaped by the harsh demands of a free-living lifestyle.</title>
        <authorList>
            <person name="Srinivasan J."/>
            <person name="Dillman A.R."/>
            <person name="Macchietto M.G."/>
            <person name="Heikkinen L."/>
            <person name="Lakso M."/>
            <person name="Fracchia K.M."/>
            <person name="Antoshechkin I."/>
            <person name="Mortazavi A."/>
            <person name="Wong G."/>
            <person name="Sternberg P.W."/>
        </authorList>
    </citation>
    <scope>NUCLEOTIDE SEQUENCE [LARGE SCALE GENOMIC DNA]</scope>
    <source>
        <strain evidence="9">MT8872</strain>
    </source>
</reference>
<protein>
    <submittedName>
        <fullName evidence="10">Chitin-binding type-2 domain-containing protein</fullName>
    </submittedName>
</protein>
<evidence type="ECO:0000259" key="8">
    <source>
        <dbReference type="PROSITE" id="PS50940"/>
    </source>
</evidence>
<feature type="chain" id="PRO_5028931377" evidence="7">
    <location>
        <begin position="17"/>
        <end position="1137"/>
    </location>
</feature>
<sequence length="1137" mass="123783">MKCLIWAIACLTLIAADDVMKPDFCVGRENGRYAYGCRQDYVVCLDGVKSFETCEGDLYYSHYDDRCLPPWEFDLCAFEQYANEVHVGKTSILGTVYNRKCPVPQDQKVWKGQTRYSNYRCKNTYFECLADEEGHENSTEFRTFTCPPGLIFYEDGGYCRAFNTTPVCPKKVEHHIIDGVETIVKPANWDEVFPWPVVRKPKTKSYKRISYGTVPAAAPYPNNGYNTLPYGAQPSNQQFAPQQPNFNQQSVTQGPPIRAPKLPFNAVPRPPVAQRPPVAPAPVPVQPTQVVNRRQPYSMELYPIVRPTYVRPGATDDNVQGPPTTQAPQPHRPILPKPVAPQPLPPQKPVGVQPEPIAPSTAAVVDLDCSTRADGIYATQGCVNYFFKCVKGVAFKYECPVGFFFSSQIVKCVSPQQVTECQGQQIIATTVAPPSTTAPPAELDVPKAKVNPDFCVENNFTQGYHHDGCSSLFYGCNGIIAIPVSCPLGKFYDPSDNTCDDAKNVHVCGGTVKLTDAETDDTETIKQTTETNITIIETKPSTQVQPQPQPPITIIEQPSQQITTNSTTTATTTSVTSTYCADNNLSDGIHGFGCNGFFYNCHAGITYQMPCPGELVYSNEAQACDEREFTPACGGTLRVITNITTVVNETSYLDSLQYDSNGAAINIGLIHNTPVLKTDFQCGGRVDGFYVVQNCLPTFIQCSGDHAYIQACPAGLLFDIKTESCNYKEQCGQDVAPVIQEAHGNLGQLTGQTQTLQPGQSHIASSAVITNTTTTTISGQRITTYDCSSKANGFFQIGRCASTYVECLNKVATSYSCPDGLVFNDNVCQHPDICAKSLTSTSSASSSSTSTSTVTTTSRQTSQNGNVGTVQQPPRLEDNKLITTETKTLTEIDTVCVNRPDGYIAEGCASIFYSCLAGAATKVKCPTGLFYDVETQACYPKENVVACGGQSISKTQTTTWTNITTTTTNQVEVCDKPDGSYADDCTSNYYVCTNGNKIRYQCPAKLIFSDATGACDYKERVERCGGTPATSASASQTASTVVVTTTRTTQSGVPASRVADLRKPENVCANLIDGIYGRPCSRFFLICRNHVTTDFICPQNTAFNVKNGKCEEVAIVPGCQKESAPTLTVAESQYRRL</sequence>
<feature type="compositionally biased region" description="Low complexity" evidence="6">
    <location>
        <begin position="839"/>
        <end position="862"/>
    </location>
</feature>
<dbReference type="Proteomes" id="UP000492821">
    <property type="component" value="Unassembled WGS sequence"/>
</dbReference>
<feature type="region of interest" description="Disordered" evidence="6">
    <location>
        <begin position="839"/>
        <end position="873"/>
    </location>
</feature>
<feature type="compositionally biased region" description="Polar residues" evidence="6">
    <location>
        <begin position="863"/>
        <end position="872"/>
    </location>
</feature>
<feature type="domain" description="Chitin-binding type-2" evidence="8">
    <location>
        <begin position="893"/>
        <end position="949"/>
    </location>
</feature>
<dbReference type="SMART" id="SM00494">
    <property type="entry name" value="ChtBD2"/>
    <property type="match status" value="10"/>
</dbReference>
<feature type="region of interest" description="Disordered" evidence="6">
    <location>
        <begin position="228"/>
        <end position="258"/>
    </location>
</feature>
<keyword evidence="4" id="KW-1015">Disulfide bond</keyword>
<evidence type="ECO:0000256" key="3">
    <source>
        <dbReference type="ARBA" id="ARBA00022737"/>
    </source>
</evidence>
<feature type="domain" description="Chitin-binding type-2" evidence="8">
    <location>
        <begin position="452"/>
        <end position="510"/>
    </location>
</feature>